<keyword evidence="5 8" id="KW-0238">DNA-binding</keyword>
<evidence type="ECO:0000256" key="1">
    <source>
        <dbReference type="ARBA" id="ARBA00007957"/>
    </source>
</evidence>
<dbReference type="SUPFAM" id="SSF46785">
    <property type="entry name" value="Winged helix' DNA-binding domain"/>
    <property type="match status" value="1"/>
</dbReference>
<dbReference type="PANTHER" id="PTHR33202:SF6">
    <property type="entry name" value="ZINC UPTAKE REGULATION PROTEIN"/>
    <property type="match status" value="1"/>
</dbReference>
<comment type="caution">
    <text evidence="9">The sequence shown here is derived from an EMBL/GenBank/DDBJ whole genome shotgun (WGS) entry which is preliminary data.</text>
</comment>
<dbReference type="Pfam" id="PF01475">
    <property type="entry name" value="FUR"/>
    <property type="match status" value="1"/>
</dbReference>
<feature type="binding site" evidence="7">
    <location>
        <position position="102"/>
    </location>
    <ligand>
        <name>Zn(2+)</name>
        <dbReference type="ChEBI" id="CHEBI:29105"/>
    </ligand>
</feature>
<dbReference type="Proteomes" id="UP000286976">
    <property type="component" value="Unassembled WGS sequence"/>
</dbReference>
<dbReference type="FunFam" id="1.10.10.10:FF:000137">
    <property type="entry name" value="Zinc uptake transcriptional repressor"/>
    <property type="match status" value="1"/>
</dbReference>
<dbReference type="NCBIfam" id="NF008646">
    <property type="entry name" value="PRK11639.1"/>
    <property type="match status" value="1"/>
</dbReference>
<comment type="subcellular location">
    <subcellularLocation>
        <location evidence="8">Cytoplasm</location>
    </subcellularLocation>
</comment>
<keyword evidence="4 8" id="KW-0805">Transcription regulation</keyword>
<dbReference type="AlphaFoldDB" id="A0A432WZV7"/>
<dbReference type="GO" id="GO:0003700">
    <property type="term" value="F:DNA-binding transcription factor activity"/>
    <property type="evidence" value="ECO:0007669"/>
    <property type="project" value="UniProtKB-UniRule"/>
</dbReference>
<dbReference type="GO" id="GO:1900376">
    <property type="term" value="P:regulation of secondary metabolite biosynthetic process"/>
    <property type="evidence" value="ECO:0007669"/>
    <property type="project" value="TreeGrafter"/>
</dbReference>
<dbReference type="GO" id="GO:0045892">
    <property type="term" value="P:negative regulation of DNA-templated transcription"/>
    <property type="evidence" value="ECO:0007669"/>
    <property type="project" value="TreeGrafter"/>
</dbReference>
<comment type="similarity">
    <text evidence="1 8">Belongs to the Fur family.</text>
</comment>
<feature type="binding site" evidence="7">
    <location>
        <position position="105"/>
    </location>
    <ligand>
        <name>Zn(2+)</name>
        <dbReference type="ChEBI" id="CHEBI:29105"/>
    </ligand>
</feature>
<keyword evidence="6 8" id="KW-0804">Transcription</keyword>
<evidence type="ECO:0000256" key="3">
    <source>
        <dbReference type="ARBA" id="ARBA00022833"/>
    </source>
</evidence>
<dbReference type="OrthoDB" id="9801127at2"/>
<feature type="binding site" evidence="7">
    <location>
        <position position="142"/>
    </location>
    <ligand>
        <name>Zn(2+)</name>
        <dbReference type="ChEBI" id="CHEBI:29105"/>
    </ligand>
</feature>
<evidence type="ECO:0000313" key="9">
    <source>
        <dbReference type="EMBL" id="RUO39304.1"/>
    </source>
</evidence>
<dbReference type="Gene3D" id="1.10.10.10">
    <property type="entry name" value="Winged helix-like DNA-binding domain superfamily/Winged helix DNA-binding domain"/>
    <property type="match status" value="1"/>
</dbReference>
<comment type="subunit">
    <text evidence="8">Homodimer.</text>
</comment>
<dbReference type="CDD" id="cd07153">
    <property type="entry name" value="Fur_like"/>
    <property type="match status" value="1"/>
</dbReference>
<evidence type="ECO:0000256" key="5">
    <source>
        <dbReference type="ARBA" id="ARBA00023125"/>
    </source>
</evidence>
<evidence type="ECO:0000256" key="2">
    <source>
        <dbReference type="ARBA" id="ARBA00022491"/>
    </source>
</evidence>
<dbReference type="RefSeq" id="WP_126757804.1">
    <property type="nucleotide sequence ID" value="NZ_PIPQ01000006.1"/>
</dbReference>
<keyword evidence="2 8" id="KW-0678">Repressor</keyword>
<feature type="binding site" evidence="7">
    <location>
        <position position="145"/>
    </location>
    <ligand>
        <name>Zn(2+)</name>
        <dbReference type="ChEBI" id="CHEBI:29105"/>
    </ligand>
</feature>
<dbReference type="PANTHER" id="PTHR33202">
    <property type="entry name" value="ZINC UPTAKE REGULATION PROTEIN"/>
    <property type="match status" value="1"/>
</dbReference>
<dbReference type="InterPro" id="IPR043135">
    <property type="entry name" value="Fur_C"/>
</dbReference>
<evidence type="ECO:0000256" key="6">
    <source>
        <dbReference type="ARBA" id="ARBA00023163"/>
    </source>
</evidence>
<dbReference type="GO" id="GO:0008270">
    <property type="term" value="F:zinc ion binding"/>
    <property type="evidence" value="ECO:0007669"/>
    <property type="project" value="TreeGrafter"/>
</dbReference>
<dbReference type="InterPro" id="IPR036390">
    <property type="entry name" value="WH_DNA-bd_sf"/>
</dbReference>
<comment type="cofactor">
    <cofactor evidence="7">
        <name>Zn(2+)</name>
        <dbReference type="ChEBI" id="CHEBI:29105"/>
    </cofactor>
    <text evidence="7">Binds 1 zinc ion per subunit.</text>
</comment>
<dbReference type="InterPro" id="IPR036388">
    <property type="entry name" value="WH-like_DNA-bd_sf"/>
</dbReference>
<dbReference type="GO" id="GO:0005829">
    <property type="term" value="C:cytosol"/>
    <property type="evidence" value="ECO:0007669"/>
    <property type="project" value="TreeGrafter"/>
</dbReference>
<dbReference type="GO" id="GO:0000976">
    <property type="term" value="F:transcription cis-regulatory region binding"/>
    <property type="evidence" value="ECO:0007669"/>
    <property type="project" value="TreeGrafter"/>
</dbReference>
<keyword evidence="8" id="KW-0963">Cytoplasm</keyword>
<dbReference type="EMBL" id="PIPQ01000006">
    <property type="protein sequence ID" value="RUO39304.1"/>
    <property type="molecule type" value="Genomic_DNA"/>
</dbReference>
<evidence type="ECO:0000256" key="7">
    <source>
        <dbReference type="PIRSR" id="PIRSR602481-1"/>
    </source>
</evidence>
<keyword evidence="3 7" id="KW-0862">Zinc</keyword>
<accession>A0A432WZV7</accession>
<proteinExistence type="inferred from homology"/>
<evidence type="ECO:0000256" key="8">
    <source>
        <dbReference type="RuleBase" id="RU364037"/>
    </source>
</evidence>
<reference evidence="9 10" key="1">
    <citation type="journal article" date="2011" name="Front. Microbiol.">
        <title>Genomic signatures of strain selection and enhancement in Bacillus atrophaeus var. globigii, a historical biowarfare simulant.</title>
        <authorList>
            <person name="Gibbons H.S."/>
            <person name="Broomall S.M."/>
            <person name="McNew L.A."/>
            <person name="Daligault H."/>
            <person name="Chapman C."/>
            <person name="Bruce D."/>
            <person name="Karavis M."/>
            <person name="Krepps M."/>
            <person name="McGregor P.A."/>
            <person name="Hong C."/>
            <person name="Park K.H."/>
            <person name="Akmal A."/>
            <person name="Feldman A."/>
            <person name="Lin J.S."/>
            <person name="Chang W.E."/>
            <person name="Higgs B.W."/>
            <person name="Demirev P."/>
            <person name="Lindquist J."/>
            <person name="Liem A."/>
            <person name="Fochler E."/>
            <person name="Read T.D."/>
            <person name="Tapia R."/>
            <person name="Johnson S."/>
            <person name="Bishop-Lilly K.A."/>
            <person name="Detter C."/>
            <person name="Han C."/>
            <person name="Sozhamannan S."/>
            <person name="Rosenzweig C.N."/>
            <person name="Skowronski E.W."/>
        </authorList>
    </citation>
    <scope>NUCLEOTIDE SEQUENCE [LARGE SCALE GENOMIC DNA]</scope>
    <source>
        <strain evidence="9 10">AIT1</strain>
    </source>
</reference>
<protein>
    <recommendedName>
        <fullName evidence="8">Ferric uptake regulation protein</fullName>
    </recommendedName>
</protein>
<keyword evidence="8" id="KW-0408">Iron</keyword>
<keyword evidence="7 8" id="KW-0479">Metal-binding</keyword>
<gene>
    <name evidence="8" type="primary">fur</name>
    <name evidence="9" type="ORF">CWE15_09255</name>
</gene>
<sequence length="150" mass="17046">MTTYNIEHLLAEAKAVCERRGVRMTPTRSEVFRILSGREEAIGAYDLLELLKPTVPNAKPPTIYRALDFLQEQGFVHKITSTNTYVLCTHFDHQHTAHMLICVECHGVQEVHCKGVDKAMLEQAKKHNFKLHHQTVEAHGVCSSCKQHSE</sequence>
<keyword evidence="10" id="KW-1185">Reference proteome</keyword>
<dbReference type="Gene3D" id="3.30.1490.190">
    <property type="match status" value="1"/>
</dbReference>
<dbReference type="InterPro" id="IPR002481">
    <property type="entry name" value="FUR"/>
</dbReference>
<evidence type="ECO:0000313" key="10">
    <source>
        <dbReference type="Proteomes" id="UP000286976"/>
    </source>
</evidence>
<evidence type="ECO:0000256" key="4">
    <source>
        <dbReference type="ARBA" id="ARBA00023015"/>
    </source>
</evidence>
<name>A0A432WZV7_9GAMM</name>
<organism evidence="9 10">
    <name type="scientific">Aliidiomarina taiwanensis</name>
    <dbReference type="NCBI Taxonomy" id="946228"/>
    <lineage>
        <taxon>Bacteria</taxon>
        <taxon>Pseudomonadati</taxon>
        <taxon>Pseudomonadota</taxon>
        <taxon>Gammaproteobacteria</taxon>
        <taxon>Alteromonadales</taxon>
        <taxon>Idiomarinaceae</taxon>
        <taxon>Aliidiomarina</taxon>
    </lineage>
</organism>